<organism evidence="3 4">
    <name type="scientific">Methanochimaera problematica</name>
    <dbReference type="NCBI Taxonomy" id="2609417"/>
    <lineage>
        <taxon>Archaea</taxon>
        <taxon>Methanobacteriati</taxon>
        <taxon>Methanobacteriota</taxon>
        <taxon>Stenosarchaea group</taxon>
        <taxon>Methanomicrobia</taxon>
        <taxon>Methanomicrobiales</taxon>
        <taxon>Methanomicrobiaceae</taxon>
        <taxon>Methanochimaera</taxon>
    </lineage>
</organism>
<dbReference type="InterPro" id="IPR006015">
    <property type="entry name" value="Universal_stress_UspA"/>
</dbReference>
<dbReference type="InterPro" id="IPR006016">
    <property type="entry name" value="UspA"/>
</dbReference>
<dbReference type="RefSeq" id="WP_317137298.1">
    <property type="nucleotide sequence ID" value="NZ_CP043875.1"/>
</dbReference>
<comment type="similarity">
    <text evidence="1">Belongs to the universal stress protein A family.</text>
</comment>
<dbReference type="PANTHER" id="PTHR46268:SF15">
    <property type="entry name" value="UNIVERSAL STRESS PROTEIN HP_0031"/>
    <property type="match status" value="1"/>
</dbReference>
<dbReference type="CDD" id="cd00293">
    <property type="entry name" value="USP-like"/>
    <property type="match status" value="1"/>
</dbReference>
<dbReference type="InterPro" id="IPR014729">
    <property type="entry name" value="Rossmann-like_a/b/a_fold"/>
</dbReference>
<sequence length="149" mass="16278">MIKKIMVALDGSAQSEKALQVAVQETKLRGGELHAVYVVQHIITHQMMFDSGTKTPQIAGFDLANEILVKEAERVLTSAEETARDSEVNFIAHRLFGDPRDEIISFAEEKGIDLIILGTKGKSNLERMVLGSVSSAVVKNSGKTTLLVR</sequence>
<dbReference type="EMBL" id="CP043875">
    <property type="protein sequence ID" value="WOF15724.1"/>
    <property type="molecule type" value="Genomic_DNA"/>
</dbReference>
<feature type="domain" description="UspA" evidence="2">
    <location>
        <begin position="1"/>
        <end position="149"/>
    </location>
</feature>
<dbReference type="Proteomes" id="UP001301797">
    <property type="component" value="Chromosome"/>
</dbReference>
<evidence type="ECO:0000256" key="1">
    <source>
        <dbReference type="ARBA" id="ARBA00008791"/>
    </source>
</evidence>
<evidence type="ECO:0000313" key="4">
    <source>
        <dbReference type="Proteomes" id="UP001301797"/>
    </source>
</evidence>
<name>A0AA97FCJ5_9EURY</name>
<dbReference type="GeneID" id="85229097"/>
<keyword evidence="4" id="KW-1185">Reference proteome</keyword>
<dbReference type="Pfam" id="PF00582">
    <property type="entry name" value="Usp"/>
    <property type="match status" value="1"/>
</dbReference>
<gene>
    <name evidence="3" type="ORF">F1737_02970</name>
</gene>
<dbReference type="SUPFAM" id="SSF52402">
    <property type="entry name" value="Adenine nucleotide alpha hydrolases-like"/>
    <property type="match status" value="1"/>
</dbReference>
<dbReference type="Gene3D" id="3.40.50.620">
    <property type="entry name" value="HUPs"/>
    <property type="match status" value="1"/>
</dbReference>
<dbReference type="KEGG" id="mefw:F1737_02970"/>
<protein>
    <submittedName>
        <fullName evidence="3">Universal stress protein</fullName>
    </submittedName>
</protein>
<evidence type="ECO:0000313" key="3">
    <source>
        <dbReference type="EMBL" id="WOF15724.1"/>
    </source>
</evidence>
<dbReference type="AlphaFoldDB" id="A0AA97FCJ5"/>
<dbReference type="PANTHER" id="PTHR46268">
    <property type="entry name" value="STRESS RESPONSE PROTEIN NHAX"/>
    <property type="match status" value="1"/>
</dbReference>
<accession>A0AA97FCJ5</accession>
<proteinExistence type="inferred from homology"/>
<evidence type="ECO:0000259" key="2">
    <source>
        <dbReference type="Pfam" id="PF00582"/>
    </source>
</evidence>
<reference evidence="3 4" key="1">
    <citation type="submission" date="2019-09" db="EMBL/GenBank/DDBJ databases">
        <title>The complete genome of Methanoplanus sp. FWC-SCC4.</title>
        <authorList>
            <person name="Chen S.-C."/>
            <person name="Zhou Y.-Z."/>
            <person name="Lai M.-C."/>
        </authorList>
    </citation>
    <scope>NUCLEOTIDE SEQUENCE [LARGE SCALE GENOMIC DNA]</scope>
    <source>
        <strain evidence="3 4">FWC-SCC4</strain>
    </source>
</reference>
<dbReference type="PRINTS" id="PR01438">
    <property type="entry name" value="UNVRSLSTRESS"/>
</dbReference>